<sequence length="35" mass="3708">MLTAVMPWLPDVASVDNDNATERGSDYAVTVGGVR</sequence>
<name>A0A6J4H3A5_9PSEU</name>
<dbReference type="EMBL" id="CADCTH010000010">
    <property type="protein sequence ID" value="CAA9210213.1"/>
    <property type="molecule type" value="Genomic_DNA"/>
</dbReference>
<dbReference type="AlphaFoldDB" id="A0A6J4H3A5"/>
<protein>
    <submittedName>
        <fullName evidence="1">Uncharacterized protein</fullName>
    </submittedName>
</protein>
<accession>A0A6J4H3A5</accession>
<organism evidence="1">
    <name type="scientific">uncultured Actinomycetospora sp</name>
    <dbReference type="NCBI Taxonomy" id="1135996"/>
    <lineage>
        <taxon>Bacteria</taxon>
        <taxon>Bacillati</taxon>
        <taxon>Actinomycetota</taxon>
        <taxon>Actinomycetes</taxon>
        <taxon>Pseudonocardiales</taxon>
        <taxon>Pseudonocardiaceae</taxon>
        <taxon>Actinomycetospora</taxon>
        <taxon>environmental samples</taxon>
    </lineage>
</organism>
<evidence type="ECO:0000313" key="1">
    <source>
        <dbReference type="EMBL" id="CAA9210213.1"/>
    </source>
</evidence>
<reference evidence="1" key="1">
    <citation type="submission" date="2020-02" db="EMBL/GenBank/DDBJ databases">
        <authorList>
            <person name="Meier V. D."/>
        </authorList>
    </citation>
    <scope>NUCLEOTIDE SEQUENCE</scope>
    <source>
        <strain evidence="1">AVDCRST_MAG54</strain>
    </source>
</reference>
<gene>
    <name evidence="1" type="ORF">AVDCRST_MAG54-62</name>
</gene>
<proteinExistence type="predicted"/>